<protein>
    <submittedName>
        <fullName evidence="4">Response regulator</fullName>
    </submittedName>
</protein>
<dbReference type="GO" id="GO:0000160">
    <property type="term" value="P:phosphorelay signal transduction system"/>
    <property type="evidence" value="ECO:0007669"/>
    <property type="project" value="InterPro"/>
</dbReference>
<evidence type="ECO:0000256" key="2">
    <source>
        <dbReference type="PROSITE-ProRule" id="PRU00169"/>
    </source>
</evidence>
<accession>A0A7K1SYI5</accession>
<sequence>MLKKVLVLDNDPRILEVMEEVLRYEGFEVKTFEGTDDILPLVKQHKPDLLIIDYILDGVNGGEHCRRVKNYPVTCKLPVIIISAYPKVFQSLGHYGCNAFIAKPFNLSVLMDKVNELISSIPKMRINTQLNGY</sequence>
<feature type="domain" description="Response regulatory" evidence="3">
    <location>
        <begin position="4"/>
        <end position="118"/>
    </location>
</feature>
<dbReference type="SUPFAM" id="SSF52172">
    <property type="entry name" value="CheY-like"/>
    <property type="match status" value="1"/>
</dbReference>
<proteinExistence type="predicted"/>
<organism evidence="4 5">
    <name type="scientific">Mucilaginibacter arboris</name>
    <dbReference type="NCBI Taxonomy" id="2682090"/>
    <lineage>
        <taxon>Bacteria</taxon>
        <taxon>Pseudomonadati</taxon>
        <taxon>Bacteroidota</taxon>
        <taxon>Sphingobacteriia</taxon>
        <taxon>Sphingobacteriales</taxon>
        <taxon>Sphingobacteriaceae</taxon>
        <taxon>Mucilaginibacter</taxon>
    </lineage>
</organism>
<dbReference type="InterPro" id="IPR011006">
    <property type="entry name" value="CheY-like_superfamily"/>
</dbReference>
<evidence type="ECO:0000256" key="1">
    <source>
        <dbReference type="ARBA" id="ARBA00022553"/>
    </source>
</evidence>
<dbReference type="PANTHER" id="PTHR44591:SF3">
    <property type="entry name" value="RESPONSE REGULATORY DOMAIN-CONTAINING PROTEIN"/>
    <property type="match status" value="1"/>
</dbReference>
<keyword evidence="1 2" id="KW-0597">Phosphoprotein</keyword>
<dbReference type="Gene3D" id="3.40.50.2300">
    <property type="match status" value="1"/>
</dbReference>
<dbReference type="RefSeq" id="WP_157567529.1">
    <property type="nucleotide sequence ID" value="NZ_WPIK01000010.1"/>
</dbReference>
<dbReference type="InterPro" id="IPR050595">
    <property type="entry name" value="Bact_response_regulator"/>
</dbReference>
<dbReference type="EMBL" id="WPIK01000010">
    <property type="protein sequence ID" value="MVN22371.1"/>
    <property type="molecule type" value="Genomic_DNA"/>
</dbReference>
<gene>
    <name evidence="4" type="ORF">GO621_12580</name>
</gene>
<evidence type="ECO:0000313" key="5">
    <source>
        <dbReference type="Proteomes" id="UP000462014"/>
    </source>
</evidence>
<name>A0A7K1SYI5_9SPHI</name>
<dbReference type="SMART" id="SM00448">
    <property type="entry name" value="REC"/>
    <property type="match status" value="1"/>
</dbReference>
<keyword evidence="5" id="KW-1185">Reference proteome</keyword>
<dbReference type="PROSITE" id="PS50110">
    <property type="entry name" value="RESPONSE_REGULATORY"/>
    <property type="match status" value="1"/>
</dbReference>
<feature type="modified residue" description="4-aspartylphosphate" evidence="2">
    <location>
        <position position="53"/>
    </location>
</feature>
<reference evidence="4 5" key="1">
    <citation type="submission" date="2019-12" db="EMBL/GenBank/DDBJ databases">
        <title>Mucilaginibacter sp. HMF7410 genome sequencing and assembly.</title>
        <authorList>
            <person name="Kang H."/>
            <person name="Cha I."/>
            <person name="Kim H."/>
            <person name="Joh K."/>
        </authorList>
    </citation>
    <scope>NUCLEOTIDE SEQUENCE [LARGE SCALE GENOMIC DNA]</scope>
    <source>
        <strain evidence="4 5">HMF7410</strain>
    </source>
</reference>
<dbReference type="Pfam" id="PF00072">
    <property type="entry name" value="Response_reg"/>
    <property type="match status" value="1"/>
</dbReference>
<dbReference type="Proteomes" id="UP000462014">
    <property type="component" value="Unassembled WGS sequence"/>
</dbReference>
<dbReference type="CDD" id="cd00156">
    <property type="entry name" value="REC"/>
    <property type="match status" value="1"/>
</dbReference>
<comment type="caution">
    <text evidence="4">The sequence shown here is derived from an EMBL/GenBank/DDBJ whole genome shotgun (WGS) entry which is preliminary data.</text>
</comment>
<dbReference type="PANTHER" id="PTHR44591">
    <property type="entry name" value="STRESS RESPONSE REGULATOR PROTEIN 1"/>
    <property type="match status" value="1"/>
</dbReference>
<dbReference type="InterPro" id="IPR001789">
    <property type="entry name" value="Sig_transdc_resp-reg_receiver"/>
</dbReference>
<evidence type="ECO:0000313" key="4">
    <source>
        <dbReference type="EMBL" id="MVN22371.1"/>
    </source>
</evidence>
<dbReference type="AlphaFoldDB" id="A0A7K1SYI5"/>
<evidence type="ECO:0000259" key="3">
    <source>
        <dbReference type="PROSITE" id="PS50110"/>
    </source>
</evidence>